<feature type="non-terminal residue" evidence="2">
    <location>
        <position position="1"/>
    </location>
</feature>
<keyword evidence="1" id="KW-0812">Transmembrane</keyword>
<dbReference type="EMBL" id="PFBZ01000053">
    <property type="protein sequence ID" value="PIT86795.1"/>
    <property type="molecule type" value="Genomic_DNA"/>
</dbReference>
<sequence length="195" mass="22359">LILHEQNPDTWIGALGLVLWDPRLKPTPLMEWMNHGGPQNNFDALLGSIYASPSEFFYGSHVSVKRKALANDVFSEEYTQYGHEDHDLGVRLARRGLKLRVLHDAIGLHRHFYAADSFFQRQFAVGRGVRIVVRRLGDESLVQVGVLRLVQYLVYALGAGALLRYIVRFMSTRWSIPRLFAHSAGYEYRRGVLHR</sequence>
<evidence type="ECO:0008006" key="4">
    <source>
        <dbReference type="Google" id="ProtNLM"/>
    </source>
</evidence>
<dbReference type="InterPro" id="IPR029044">
    <property type="entry name" value="Nucleotide-diphossugar_trans"/>
</dbReference>
<evidence type="ECO:0000313" key="2">
    <source>
        <dbReference type="EMBL" id="PIT86795.1"/>
    </source>
</evidence>
<name>A0A2M6W239_9BACT</name>
<feature type="transmembrane region" description="Helical" evidence="1">
    <location>
        <begin position="149"/>
        <end position="167"/>
    </location>
</feature>
<proteinExistence type="predicted"/>
<evidence type="ECO:0000313" key="3">
    <source>
        <dbReference type="Proteomes" id="UP000229362"/>
    </source>
</evidence>
<dbReference type="SUPFAM" id="SSF53448">
    <property type="entry name" value="Nucleotide-diphospho-sugar transferases"/>
    <property type="match status" value="1"/>
</dbReference>
<evidence type="ECO:0000256" key="1">
    <source>
        <dbReference type="SAM" id="Phobius"/>
    </source>
</evidence>
<reference evidence="3" key="1">
    <citation type="submission" date="2017-09" db="EMBL/GenBank/DDBJ databases">
        <title>Depth-based differentiation of microbial function through sediment-hosted aquifers and enrichment of novel symbionts in the deep terrestrial subsurface.</title>
        <authorList>
            <person name="Probst A.J."/>
            <person name="Ladd B."/>
            <person name="Jarett J.K."/>
            <person name="Geller-Mcgrath D.E."/>
            <person name="Sieber C.M.K."/>
            <person name="Emerson J.B."/>
            <person name="Anantharaman K."/>
            <person name="Thomas B.C."/>
            <person name="Malmstrom R."/>
            <person name="Stieglmeier M."/>
            <person name="Klingl A."/>
            <person name="Woyke T."/>
            <person name="Ryan C.M."/>
            <person name="Banfield J.F."/>
        </authorList>
    </citation>
    <scope>NUCLEOTIDE SEQUENCE [LARGE SCALE GENOMIC DNA]</scope>
</reference>
<keyword evidence="1" id="KW-1133">Transmembrane helix</keyword>
<dbReference type="AlphaFoldDB" id="A0A2M6W239"/>
<keyword evidence="1" id="KW-0472">Membrane</keyword>
<dbReference type="Gene3D" id="3.90.550.10">
    <property type="entry name" value="Spore Coat Polysaccharide Biosynthesis Protein SpsA, Chain A"/>
    <property type="match status" value="1"/>
</dbReference>
<comment type="caution">
    <text evidence="2">The sequence shown here is derived from an EMBL/GenBank/DDBJ whole genome shotgun (WGS) entry which is preliminary data.</text>
</comment>
<protein>
    <recommendedName>
        <fullName evidence="4">Glycosyltransferase 2-like domain-containing protein</fullName>
    </recommendedName>
</protein>
<dbReference type="Proteomes" id="UP000229362">
    <property type="component" value="Unassembled WGS sequence"/>
</dbReference>
<organism evidence="2 3">
    <name type="scientific">Candidatus Magasanikbacteria bacterium CG10_big_fil_rev_8_21_14_0_10_43_6</name>
    <dbReference type="NCBI Taxonomy" id="1974650"/>
    <lineage>
        <taxon>Bacteria</taxon>
        <taxon>Candidatus Magasanikiibacteriota</taxon>
    </lineage>
</organism>
<gene>
    <name evidence="2" type="ORF">COU33_01180</name>
</gene>
<accession>A0A2M6W239</accession>